<keyword evidence="2" id="KW-1185">Reference proteome</keyword>
<dbReference type="AlphaFoldDB" id="A0A916SRQ4"/>
<dbReference type="RefSeq" id="WP_188826494.1">
    <property type="nucleotide sequence ID" value="NZ_BMHH01000043.1"/>
</dbReference>
<comment type="caution">
    <text evidence="1">The sequence shown here is derived from an EMBL/GenBank/DDBJ whole genome shotgun (WGS) entry which is preliminary data.</text>
</comment>
<name>A0A916SRQ4_9HYPH</name>
<evidence type="ECO:0000313" key="1">
    <source>
        <dbReference type="EMBL" id="GGB12958.1"/>
    </source>
</evidence>
<accession>A0A916SRQ4</accession>
<dbReference type="Proteomes" id="UP000646478">
    <property type="component" value="Unassembled WGS sequence"/>
</dbReference>
<gene>
    <name evidence="1" type="ORF">GCM10011491_45900</name>
</gene>
<organism evidence="1 2">
    <name type="scientific">Brucella endophytica</name>
    <dbReference type="NCBI Taxonomy" id="1963359"/>
    <lineage>
        <taxon>Bacteria</taxon>
        <taxon>Pseudomonadati</taxon>
        <taxon>Pseudomonadota</taxon>
        <taxon>Alphaproteobacteria</taxon>
        <taxon>Hyphomicrobiales</taxon>
        <taxon>Brucellaceae</taxon>
        <taxon>Brucella/Ochrobactrum group</taxon>
        <taxon>Brucella</taxon>
    </lineage>
</organism>
<reference evidence="1" key="1">
    <citation type="journal article" date="2014" name="Int. J. Syst. Evol. Microbiol.">
        <title>Complete genome sequence of Corynebacterium casei LMG S-19264T (=DSM 44701T), isolated from a smear-ripened cheese.</title>
        <authorList>
            <consortium name="US DOE Joint Genome Institute (JGI-PGF)"/>
            <person name="Walter F."/>
            <person name="Albersmeier A."/>
            <person name="Kalinowski J."/>
            <person name="Ruckert C."/>
        </authorList>
    </citation>
    <scope>NUCLEOTIDE SEQUENCE</scope>
    <source>
        <strain evidence="1">CGMCC 1.15082</strain>
    </source>
</reference>
<proteinExistence type="predicted"/>
<evidence type="ECO:0000313" key="2">
    <source>
        <dbReference type="Proteomes" id="UP000646478"/>
    </source>
</evidence>
<dbReference type="EMBL" id="BMHH01000043">
    <property type="protein sequence ID" value="GGB12958.1"/>
    <property type="molecule type" value="Genomic_DNA"/>
</dbReference>
<sequence>MSLENNTHQQKDDSIPLQFNVTSQAMIVASDLPQFHPCNYVRVYGKPGAWIQAWVMSQDIQFDHQGSSDWTKIEPVQYQLQSQQGGLQGGFVDFTLRGRDSRAKGSILTAGELYIQYMNSASGSNPQPQSVLFSDAWLDVPGNYNDLLAYNVVSNAPADGNQQCFIYVMINKTMLSQITIVRAHILDGSAKLVNGQTGNSTTDTYGIADDGSAGIATIPLTDTVSEQVSVRIELPESTTGSGITIGPVGGTPGPVFQAFPVNTP</sequence>
<reference evidence="1" key="2">
    <citation type="submission" date="2020-09" db="EMBL/GenBank/DDBJ databases">
        <authorList>
            <person name="Sun Q."/>
            <person name="Zhou Y."/>
        </authorList>
    </citation>
    <scope>NUCLEOTIDE SEQUENCE</scope>
    <source>
        <strain evidence="1">CGMCC 1.15082</strain>
    </source>
</reference>
<protein>
    <submittedName>
        <fullName evidence="1">Uncharacterized protein</fullName>
    </submittedName>
</protein>